<feature type="compositionally biased region" description="Basic and acidic residues" evidence="3">
    <location>
        <begin position="147"/>
        <end position="158"/>
    </location>
</feature>
<organism evidence="4 5">
    <name type="scientific">Leishmania panamensis</name>
    <dbReference type="NCBI Taxonomy" id="5679"/>
    <lineage>
        <taxon>Eukaryota</taxon>
        <taxon>Discoba</taxon>
        <taxon>Euglenozoa</taxon>
        <taxon>Kinetoplastea</taxon>
        <taxon>Metakinetoplastina</taxon>
        <taxon>Trypanosomatida</taxon>
        <taxon>Trypanosomatidae</taxon>
        <taxon>Leishmaniinae</taxon>
        <taxon>Leishmania</taxon>
        <taxon>Leishmania guyanensis species complex</taxon>
    </lineage>
</organism>
<sequence length="1691" mass="185446">MNEDAGGNSNGETNLVTAGMSPSRQLTAEEEAVLLAEYGFEEPYDNDVQWAAPSHFKSKMGDGHIFLTGAATDDKDAGDSPVTADSFQQGGTTPSRRGRHLVHRDPLRMYLHKNFPSLMLLDRTTPASLMETVTDVLDTLESRSKVNEAHGEQVERHTPTPPLIGFSRSPTLERHAAILRSGKEWARRASLAVQGASIAAMASHLFVSDHQEAPVTCCGDGSSTKAAGAPACTEDIEYRELIESTQQLLSKATEALATRSSLTCDSEAADMAHAVRELQERETLLTEDLLDEYYDRVGVLNDDEEEGEVMQLLCRAREGRARLCAALALRTDDSPVSDIRAEYAAVELVPSAADRDADARPLFSLTPRLPYLYAFELELPILQPVAAESLSASHENILLTQEKHPRILSATHAMPQVVDLPTDSPTEEEKSVSLPRLLMRNTEVLELIGNMELRDAQVQMAAVASREAYLRAYRTGSAARKGETQVRLQNDDRSAHGLAILPSFVQQLDVLLSPTREEQYFRHGTTQPPSLQPDTQVGFNDGTNAAQQQSGSSRGAATSVPLMNTSVEQIRWQAAVESFLVDREASEHHRMRIEDELVQREICAAADQLAEYVQQRSELEQSTLQSVARLHEVQNTAYAELLAAANKGRALAQQAQELRRLQETEKLTYTLIMEWEVQREQLLQDEALSIRSLRRDASDEAQRAQISTQRRLDDEIAAARNSMEELRTIFEQQRVWRGSITLQGEDDAAVAEKVVSLDEKTLRESRWYCWRVAPLLTERAALLRCITKQQKSLESVRTLLVEAEGHYRAHVKASSTSLDSNETPEKVMVLPENPPLMTEGGLSRGHAAAGARVLGADTFVRLLWPSLHAVVRNPQRAPQYLSKLMLSLEDLQQVDWDQLRHMNLSAAGPHQKPAGAVSVARLVKELDVSGNPLRHFDVVEALSTFSFLQSLSISHAQLHTLNSSGAMDTISNTHLRGAPKQHCTCSASATSSRSSHLRHVTAARNHALAAQVHLLFLDVSSNSLASLVPLSTIASSSLVCCTTTENELTDLDSLSGCVQLRELSAAHNRLTDMQAASTMPLLREVDVGNNKLAALTVGRKGGGDDATSNSLMLLSRLYASHNPLHALPSSQHAYLCLTQLFVNHAKLTSLSASSLGWFPMLTVLQAEGNEIADISGVQHCPRLQSLRLSRNRLASLSSLESLRCCTRLQVLDLTGNPCLAADSNDEQLAASVTRALYELVPSLEVLNNSPRAHAREQHQAPASPSTFALAPARKVEVGDFLDDGRHADATLAAIVSSSSRYLSTTPQLYREVFSALCWDAQIQHLLEVKMLREAYAQRPLNRAKGWELSAVAAAAAAGGVKNDGQPLVNRGAAAFAHVHGVTAAQIHTRTAEHLRRVEHFRLDAAAVSEWISLSNRLPLAKLPGSTGDDMLANTHVRNLSFEQQRQDYVGALARAYIAEWLHGRVLVRRARLELLCLRVAYRQSEARRQEAAAQRIQPVWRGAALRSRLRRFLHPEGAGSGAEVEAGDFPKVNVDDWLVENAAALAPVELLFHDVVESAPALIAVPFNVSATAATPVLSAITDASPLPVATTFTPLPPTVGRSHQTVVSGRLAPRSTGDDPPSSDVAETSQPKGSGGALVEQWGPLVAAQIRKKQHKSNRLHQQHLRTEFLQDPLRVKREVREDRAQQRTK</sequence>
<dbReference type="PROSITE" id="PS50096">
    <property type="entry name" value="IQ"/>
    <property type="match status" value="1"/>
</dbReference>
<dbReference type="SUPFAM" id="SSF52058">
    <property type="entry name" value="L domain-like"/>
    <property type="match status" value="1"/>
</dbReference>
<dbReference type="PROSITE" id="PS51450">
    <property type="entry name" value="LRR"/>
    <property type="match status" value="1"/>
</dbReference>
<protein>
    <recommendedName>
        <fullName evidence="6">Leucine-rich repeat protein</fullName>
    </recommendedName>
</protein>
<evidence type="ECO:0000256" key="2">
    <source>
        <dbReference type="ARBA" id="ARBA00022737"/>
    </source>
</evidence>
<dbReference type="PANTHER" id="PTHR18849">
    <property type="entry name" value="LEUCINE RICH REPEAT PROTEIN"/>
    <property type="match status" value="1"/>
</dbReference>
<dbReference type="SMART" id="SM00364">
    <property type="entry name" value="LRR_BAC"/>
    <property type="match status" value="3"/>
</dbReference>
<feature type="compositionally biased region" description="Polar residues" evidence="3">
    <location>
        <begin position="83"/>
        <end position="95"/>
    </location>
</feature>
<dbReference type="OrthoDB" id="266138at2759"/>
<dbReference type="Pfam" id="PF12799">
    <property type="entry name" value="LRR_4"/>
    <property type="match status" value="1"/>
</dbReference>
<evidence type="ECO:0000256" key="3">
    <source>
        <dbReference type="SAM" id="MobiDB-lite"/>
    </source>
</evidence>
<dbReference type="PANTHER" id="PTHR18849:SF0">
    <property type="entry name" value="CILIA- AND FLAGELLA-ASSOCIATED PROTEIN 410-RELATED"/>
    <property type="match status" value="1"/>
</dbReference>
<dbReference type="VEuPathDB" id="TriTrypDB:LPMP_302230"/>
<evidence type="ECO:0000313" key="5">
    <source>
        <dbReference type="Proteomes" id="UP000063063"/>
    </source>
</evidence>
<keyword evidence="5" id="KW-1185">Reference proteome</keyword>
<keyword evidence="1" id="KW-0433">Leucine-rich repeat</keyword>
<feature type="region of interest" description="Disordered" evidence="3">
    <location>
        <begin position="521"/>
        <end position="558"/>
    </location>
</feature>
<accession>A0A088RWX0</accession>
<proteinExistence type="predicted"/>
<keyword evidence="2" id="KW-0677">Repeat</keyword>
<dbReference type="Proteomes" id="UP000063063">
    <property type="component" value="Chromosome 30"/>
</dbReference>
<dbReference type="VEuPathDB" id="TriTrypDB:LPAL13_300026600"/>
<feature type="compositionally biased region" description="Polar residues" evidence="3">
    <location>
        <begin position="524"/>
        <end position="558"/>
    </location>
</feature>
<dbReference type="InterPro" id="IPR032675">
    <property type="entry name" value="LRR_dom_sf"/>
</dbReference>
<evidence type="ECO:0000313" key="4">
    <source>
        <dbReference type="EMBL" id="AIO00446.1"/>
    </source>
</evidence>
<dbReference type="EMBL" id="CP009399">
    <property type="protein sequence ID" value="AIO00446.1"/>
    <property type="molecule type" value="Genomic_DNA"/>
</dbReference>
<gene>
    <name evidence="4" type="ORF">LPMP_302230</name>
</gene>
<evidence type="ECO:0000256" key="1">
    <source>
        <dbReference type="ARBA" id="ARBA00022614"/>
    </source>
</evidence>
<dbReference type="RefSeq" id="XP_010701246.1">
    <property type="nucleotide sequence ID" value="XM_010702944.1"/>
</dbReference>
<feature type="region of interest" description="Disordered" evidence="3">
    <location>
        <begin position="72"/>
        <end position="99"/>
    </location>
</feature>
<feature type="region of interest" description="Disordered" evidence="3">
    <location>
        <begin position="147"/>
        <end position="168"/>
    </location>
</feature>
<dbReference type="Gene3D" id="3.80.10.10">
    <property type="entry name" value="Ribonuclease Inhibitor"/>
    <property type="match status" value="3"/>
</dbReference>
<name>A0A088RWX0_LEIPA</name>
<dbReference type="eggNOG" id="KOG0529">
    <property type="taxonomic scope" value="Eukaryota"/>
</dbReference>
<dbReference type="GeneID" id="22577276"/>
<feature type="region of interest" description="Disordered" evidence="3">
    <location>
        <begin position="1596"/>
        <end position="1641"/>
    </location>
</feature>
<dbReference type="KEGG" id="lpan:LPMP_302230"/>
<dbReference type="InterPro" id="IPR001611">
    <property type="entry name" value="Leu-rich_rpt"/>
</dbReference>
<evidence type="ECO:0008006" key="6">
    <source>
        <dbReference type="Google" id="ProtNLM"/>
    </source>
</evidence>
<reference evidence="4 5" key="1">
    <citation type="journal article" date="2015" name="Sci. Rep.">
        <title>The genome of Leishmania panamensis: insights into genomics of the L. (Viannia) subgenus.</title>
        <authorList>
            <person name="Llanes A."/>
            <person name="Restrepo C.M."/>
            <person name="Vecchio G.D."/>
            <person name="Anguizola F.J."/>
            <person name="Lleonart R."/>
        </authorList>
    </citation>
    <scope>NUCLEOTIDE SEQUENCE [LARGE SCALE GENOMIC DNA]</scope>
    <source>
        <strain evidence="4 5">MHOM/PA/94/PSC-1</strain>
    </source>
</reference>
<dbReference type="InterPro" id="IPR025875">
    <property type="entry name" value="Leu-rich_rpt_4"/>
</dbReference>